<dbReference type="GO" id="GO:0005829">
    <property type="term" value="C:cytosol"/>
    <property type="evidence" value="ECO:0007669"/>
    <property type="project" value="TreeGrafter"/>
</dbReference>
<accession>A0AAV5T6V9</accession>
<evidence type="ECO:0000256" key="7">
    <source>
        <dbReference type="ARBA" id="ARBA00023235"/>
    </source>
</evidence>
<organism evidence="9 10">
    <name type="scientific">Pristionchus entomophagus</name>
    <dbReference type="NCBI Taxonomy" id="358040"/>
    <lineage>
        <taxon>Eukaryota</taxon>
        <taxon>Metazoa</taxon>
        <taxon>Ecdysozoa</taxon>
        <taxon>Nematoda</taxon>
        <taxon>Chromadorea</taxon>
        <taxon>Rhabditida</taxon>
        <taxon>Rhabditina</taxon>
        <taxon>Diplogasteromorpha</taxon>
        <taxon>Diplogasteroidea</taxon>
        <taxon>Neodiplogasteridae</taxon>
        <taxon>Pristionchus</taxon>
    </lineage>
</organism>
<comment type="pathway">
    <text evidence="3">Carbohydrate metabolism; galactose metabolism.</text>
</comment>
<evidence type="ECO:0000259" key="8">
    <source>
        <dbReference type="Pfam" id="PF01370"/>
    </source>
</evidence>
<dbReference type="PANTHER" id="PTHR43725:SF47">
    <property type="entry name" value="UDP-GLUCOSE 4-EPIMERASE"/>
    <property type="match status" value="1"/>
</dbReference>
<dbReference type="EC" id="5.1.3.2" evidence="4"/>
<dbReference type="EMBL" id="BTSX01000003">
    <property type="protein sequence ID" value="GMS91302.1"/>
    <property type="molecule type" value="Genomic_DNA"/>
</dbReference>
<name>A0AAV5T6V9_9BILA</name>
<dbReference type="Proteomes" id="UP001432027">
    <property type="component" value="Unassembled WGS sequence"/>
</dbReference>
<dbReference type="GO" id="GO:0033499">
    <property type="term" value="P:galactose catabolic process via UDP-galactose, Leloir pathway"/>
    <property type="evidence" value="ECO:0007669"/>
    <property type="project" value="TreeGrafter"/>
</dbReference>
<evidence type="ECO:0000256" key="6">
    <source>
        <dbReference type="ARBA" id="ARBA00023144"/>
    </source>
</evidence>
<evidence type="ECO:0000256" key="4">
    <source>
        <dbReference type="ARBA" id="ARBA00013189"/>
    </source>
</evidence>
<feature type="domain" description="NAD-dependent epimerase/dehydratase" evidence="8">
    <location>
        <begin position="3"/>
        <end position="89"/>
    </location>
</feature>
<sequence length="91" mass="9594">MRVLVTGAAGFVGSHTVLELINAGYDVICLDNFANAVAGEKGAPVSLTRVSQLTGKPVPYMTCDICDEKDLEDVFKSAKIDAVIHLAALKS</sequence>
<evidence type="ECO:0000256" key="5">
    <source>
        <dbReference type="ARBA" id="ARBA00023027"/>
    </source>
</evidence>
<comment type="caution">
    <text evidence="9">The sequence shown here is derived from an EMBL/GenBank/DDBJ whole genome shotgun (WGS) entry which is preliminary data.</text>
</comment>
<dbReference type="SUPFAM" id="SSF51735">
    <property type="entry name" value="NAD(P)-binding Rossmann-fold domains"/>
    <property type="match status" value="1"/>
</dbReference>
<proteinExistence type="predicted"/>
<evidence type="ECO:0000313" key="10">
    <source>
        <dbReference type="Proteomes" id="UP001432027"/>
    </source>
</evidence>
<dbReference type="InterPro" id="IPR036291">
    <property type="entry name" value="NAD(P)-bd_dom_sf"/>
</dbReference>
<evidence type="ECO:0000313" key="9">
    <source>
        <dbReference type="EMBL" id="GMS91302.1"/>
    </source>
</evidence>
<comment type="cofactor">
    <cofactor evidence="2">
        <name>NAD(+)</name>
        <dbReference type="ChEBI" id="CHEBI:57540"/>
    </cofactor>
</comment>
<evidence type="ECO:0000256" key="1">
    <source>
        <dbReference type="ARBA" id="ARBA00000083"/>
    </source>
</evidence>
<evidence type="ECO:0000256" key="3">
    <source>
        <dbReference type="ARBA" id="ARBA00004947"/>
    </source>
</evidence>
<dbReference type="InterPro" id="IPR001509">
    <property type="entry name" value="Epimerase_deHydtase"/>
</dbReference>
<keyword evidence="10" id="KW-1185">Reference proteome</keyword>
<dbReference type="Gene3D" id="3.40.50.720">
    <property type="entry name" value="NAD(P)-binding Rossmann-like Domain"/>
    <property type="match status" value="1"/>
</dbReference>
<protein>
    <recommendedName>
        <fullName evidence="4">UDP-glucose 4-epimerase</fullName>
        <ecNumber evidence="4">5.1.3.2</ecNumber>
    </recommendedName>
</protein>
<dbReference type="Pfam" id="PF01370">
    <property type="entry name" value="Epimerase"/>
    <property type="match status" value="1"/>
</dbReference>
<keyword evidence="6" id="KW-0299">Galactose metabolism</keyword>
<keyword evidence="5" id="KW-0520">NAD</keyword>
<dbReference type="GO" id="GO:0003978">
    <property type="term" value="F:UDP-glucose 4-epimerase activity"/>
    <property type="evidence" value="ECO:0007669"/>
    <property type="project" value="UniProtKB-EC"/>
</dbReference>
<dbReference type="PANTHER" id="PTHR43725">
    <property type="entry name" value="UDP-GLUCOSE 4-EPIMERASE"/>
    <property type="match status" value="1"/>
</dbReference>
<comment type="catalytic activity">
    <reaction evidence="1">
        <text>UDP-alpha-D-glucose = UDP-alpha-D-galactose</text>
        <dbReference type="Rhea" id="RHEA:22168"/>
        <dbReference type="ChEBI" id="CHEBI:58885"/>
        <dbReference type="ChEBI" id="CHEBI:66914"/>
        <dbReference type="EC" id="5.1.3.2"/>
    </reaction>
</comment>
<dbReference type="AlphaFoldDB" id="A0AAV5T6V9"/>
<evidence type="ECO:0000256" key="2">
    <source>
        <dbReference type="ARBA" id="ARBA00001911"/>
    </source>
</evidence>
<keyword evidence="7" id="KW-0413">Isomerase</keyword>
<keyword evidence="6" id="KW-0119">Carbohydrate metabolism</keyword>
<gene>
    <name evidence="9" type="ORF">PENTCL1PPCAC_13477</name>
</gene>
<reference evidence="9" key="1">
    <citation type="submission" date="2023-10" db="EMBL/GenBank/DDBJ databases">
        <title>Genome assembly of Pristionchus species.</title>
        <authorList>
            <person name="Yoshida K."/>
            <person name="Sommer R.J."/>
        </authorList>
    </citation>
    <scope>NUCLEOTIDE SEQUENCE</scope>
    <source>
        <strain evidence="9">RS0144</strain>
    </source>
</reference>